<evidence type="ECO:0000313" key="4">
    <source>
        <dbReference type="EMBL" id="KAK8244283.1"/>
    </source>
</evidence>
<gene>
    <name evidence="4" type="ORF">HDK90DRAFT_463132</name>
</gene>
<name>A0ABR1Z012_9PEZI</name>
<evidence type="ECO:0000259" key="3">
    <source>
        <dbReference type="Pfam" id="PF01370"/>
    </source>
</evidence>
<dbReference type="Pfam" id="PF01370">
    <property type="entry name" value="Epimerase"/>
    <property type="match status" value="1"/>
</dbReference>
<dbReference type="InterPro" id="IPR001509">
    <property type="entry name" value="Epimerase_deHydtase"/>
</dbReference>
<protein>
    <recommendedName>
        <fullName evidence="3">NAD-dependent epimerase/dehydratase domain-containing protein</fullName>
    </recommendedName>
</protein>
<evidence type="ECO:0000256" key="1">
    <source>
        <dbReference type="ARBA" id="ARBA00023002"/>
    </source>
</evidence>
<sequence>MSKGTILITGATGFVGFAVLLKALESGHDARVIVSSEPKAQKLRSSAALLSLNKSSQYSFHVVPDLQAPGALDATAKGADYIIHVASPLPFQPVESKHLHRLYSQRAGCRKNSGSVKRVVCASSAAAFVSPGELFGPDPETTLSKTEADLNEDVYSEEGNPIPNILTAYMGSKTAALQRSTRWMKENGGPERLGFDLVSLAPTYVFGRHGLATSVDELLSKSNSLILGMVVPKERMGAASTFSEAEFASGVHVDDVADCHIMALDQKKIPGGETFLLSTDPVWNDIPMWTRKLFPREVEEGLLTCHGQCETRKVRFDSEKAKKAFGIQFKGMESVVRDVVGQYLELVKTP</sequence>
<accession>A0ABR1Z012</accession>
<evidence type="ECO:0000313" key="5">
    <source>
        <dbReference type="Proteomes" id="UP001492380"/>
    </source>
</evidence>
<comment type="caution">
    <text evidence="4">The sequence shown here is derived from an EMBL/GenBank/DDBJ whole genome shotgun (WGS) entry which is preliminary data.</text>
</comment>
<dbReference type="InterPro" id="IPR050425">
    <property type="entry name" value="NAD(P)_dehydrat-like"/>
</dbReference>
<keyword evidence="5" id="KW-1185">Reference proteome</keyword>
<evidence type="ECO:0000256" key="2">
    <source>
        <dbReference type="ARBA" id="ARBA00023445"/>
    </source>
</evidence>
<reference evidence="4 5" key="1">
    <citation type="submission" date="2024-04" db="EMBL/GenBank/DDBJ databases">
        <title>Phyllosticta paracitricarpa is synonymous to the EU quarantine fungus P. citricarpa based on phylogenomic analyses.</title>
        <authorList>
            <consortium name="Lawrence Berkeley National Laboratory"/>
            <person name="Van Ingen-Buijs V.A."/>
            <person name="Van Westerhoven A.C."/>
            <person name="Haridas S."/>
            <person name="Skiadas P."/>
            <person name="Martin F."/>
            <person name="Groenewald J.Z."/>
            <person name="Crous P.W."/>
            <person name="Seidl M.F."/>
        </authorList>
    </citation>
    <scope>NUCLEOTIDE SEQUENCE [LARGE SCALE GENOMIC DNA]</scope>
    <source>
        <strain evidence="4 5">CBS 123374</strain>
    </source>
</reference>
<dbReference type="PANTHER" id="PTHR10366:SF564">
    <property type="entry name" value="STEROL-4-ALPHA-CARBOXYLATE 3-DEHYDROGENASE, DECARBOXYLATING"/>
    <property type="match status" value="1"/>
</dbReference>
<dbReference type="SUPFAM" id="SSF51735">
    <property type="entry name" value="NAD(P)-binding Rossmann-fold domains"/>
    <property type="match status" value="1"/>
</dbReference>
<dbReference type="EMBL" id="JBBWRZ010000002">
    <property type="protein sequence ID" value="KAK8244283.1"/>
    <property type="molecule type" value="Genomic_DNA"/>
</dbReference>
<keyword evidence="1" id="KW-0560">Oxidoreductase</keyword>
<proteinExistence type="inferred from homology"/>
<dbReference type="Proteomes" id="UP001492380">
    <property type="component" value="Unassembled WGS sequence"/>
</dbReference>
<dbReference type="PANTHER" id="PTHR10366">
    <property type="entry name" value="NAD DEPENDENT EPIMERASE/DEHYDRATASE"/>
    <property type="match status" value="1"/>
</dbReference>
<feature type="domain" description="NAD-dependent epimerase/dehydratase" evidence="3">
    <location>
        <begin position="6"/>
        <end position="275"/>
    </location>
</feature>
<dbReference type="Gene3D" id="3.40.50.720">
    <property type="entry name" value="NAD(P)-binding Rossmann-like Domain"/>
    <property type="match status" value="1"/>
</dbReference>
<comment type="similarity">
    <text evidence="2">Belongs to the NAD(P)-dependent epimerase/dehydratase family. Dihydroflavonol-4-reductase subfamily.</text>
</comment>
<organism evidence="4 5">
    <name type="scientific">Phyllosticta capitalensis</name>
    <dbReference type="NCBI Taxonomy" id="121624"/>
    <lineage>
        <taxon>Eukaryota</taxon>
        <taxon>Fungi</taxon>
        <taxon>Dikarya</taxon>
        <taxon>Ascomycota</taxon>
        <taxon>Pezizomycotina</taxon>
        <taxon>Dothideomycetes</taxon>
        <taxon>Dothideomycetes incertae sedis</taxon>
        <taxon>Botryosphaeriales</taxon>
        <taxon>Phyllostictaceae</taxon>
        <taxon>Phyllosticta</taxon>
    </lineage>
</organism>
<dbReference type="InterPro" id="IPR036291">
    <property type="entry name" value="NAD(P)-bd_dom_sf"/>
</dbReference>